<proteinExistence type="predicted"/>
<dbReference type="PANTHER" id="PTHR30600">
    <property type="entry name" value="CYTOCHROME C PEROXIDASE-RELATED"/>
    <property type="match status" value="1"/>
</dbReference>
<dbReference type="EC" id="1.11.1.5" evidence="5"/>
<evidence type="ECO:0000256" key="1">
    <source>
        <dbReference type="ARBA" id="ARBA00004196"/>
    </source>
</evidence>
<organism evidence="5 6">
    <name type="scientific">Wenyingzhuangia heitensis</name>
    <dbReference type="NCBI Taxonomy" id="1487859"/>
    <lineage>
        <taxon>Bacteria</taxon>
        <taxon>Pseudomonadati</taxon>
        <taxon>Bacteroidota</taxon>
        <taxon>Flavobacteriia</taxon>
        <taxon>Flavobacteriales</taxon>
        <taxon>Flavobacteriaceae</taxon>
        <taxon>Wenyingzhuangia</taxon>
    </lineage>
</organism>
<dbReference type="EMBL" id="JAASQL010000001">
    <property type="protein sequence ID" value="NIJ45240.1"/>
    <property type="molecule type" value="Genomic_DNA"/>
</dbReference>
<keyword evidence="2" id="KW-0732">Signal</keyword>
<keyword evidence="3 5" id="KW-0560">Oxidoreductase</keyword>
<comment type="caution">
    <text evidence="5">The sequence shown here is derived from an EMBL/GenBank/DDBJ whole genome shotgun (WGS) entry which is preliminary data.</text>
</comment>
<dbReference type="PIRSF" id="PIRSF000294">
    <property type="entry name" value="Cytochrome-c_peroxidase"/>
    <property type="match status" value="1"/>
</dbReference>
<gene>
    <name evidence="5" type="ORF">FHR24_001679</name>
</gene>
<sequence length="361" mass="40434">MEQKETVAQYRALPTKIIEPSNNISTPDKIKLGKLLFYDPILSGNKDVACATCHHPDYGYAEPLDLSIGVNGIGIGRNRRFKIPNNIPHTKRNAHTILNTAYNGINSNGTYNAETSPMFWDNRAVSLEGQALLPILSLEEMRGTTIKEDHALDTIVNRLTKIKEYKNLFSLAFPENKKIDSTNILKAIASFERTLTTPNSRFDKFIAGDNNALSEVEKQGFKLFKKAKCHQCHSGPMFSDFKIHALGVIDNEKLGFSDDGFNKTYGFRTPSLRNLRHTAPYMHNGKLTSLKKVLEFYEDISNGKSQNPNISQLDSLVSQINLKGKDMSPILSFFNSLNSEDYDKSIPKKVPSELPVGGNIY</sequence>
<dbReference type="Gene3D" id="1.10.760.10">
    <property type="entry name" value="Cytochrome c-like domain"/>
    <property type="match status" value="2"/>
</dbReference>
<dbReference type="InterPro" id="IPR026259">
    <property type="entry name" value="MauG/Cytc_peroxidase"/>
</dbReference>
<evidence type="ECO:0000256" key="3">
    <source>
        <dbReference type="ARBA" id="ARBA00023002"/>
    </source>
</evidence>
<keyword evidence="5" id="KW-0575">Peroxidase</keyword>
<dbReference type="InterPro" id="IPR036909">
    <property type="entry name" value="Cyt_c-like_dom_sf"/>
</dbReference>
<evidence type="ECO:0000259" key="4">
    <source>
        <dbReference type="Pfam" id="PF03150"/>
    </source>
</evidence>
<dbReference type="GO" id="GO:0004130">
    <property type="term" value="F:cytochrome-c peroxidase activity"/>
    <property type="evidence" value="ECO:0007669"/>
    <property type="project" value="UniProtKB-EC"/>
</dbReference>
<name>A0ABX0U8S2_9FLAO</name>
<evidence type="ECO:0000256" key="2">
    <source>
        <dbReference type="ARBA" id="ARBA00022729"/>
    </source>
</evidence>
<dbReference type="InterPro" id="IPR004852">
    <property type="entry name" value="Di-haem_cyt_c_peroxidsae"/>
</dbReference>
<reference evidence="5 6" key="1">
    <citation type="submission" date="2020-03" db="EMBL/GenBank/DDBJ databases">
        <title>Genomic Encyclopedia of Type Strains, Phase IV (KMG-IV): sequencing the most valuable type-strain genomes for metagenomic binning, comparative biology and taxonomic classification.</title>
        <authorList>
            <person name="Goeker M."/>
        </authorList>
    </citation>
    <scope>NUCLEOTIDE SEQUENCE [LARGE SCALE GENOMIC DNA]</scope>
    <source>
        <strain evidence="5 6">DSM 101599</strain>
    </source>
</reference>
<evidence type="ECO:0000313" key="5">
    <source>
        <dbReference type="EMBL" id="NIJ45240.1"/>
    </source>
</evidence>
<dbReference type="RefSeq" id="WP_243846521.1">
    <property type="nucleotide sequence ID" value="NZ_JAASQL010000001.1"/>
</dbReference>
<dbReference type="Proteomes" id="UP000745859">
    <property type="component" value="Unassembled WGS sequence"/>
</dbReference>
<keyword evidence="6" id="KW-1185">Reference proteome</keyword>
<accession>A0ABX0U8S2</accession>
<dbReference type="PANTHER" id="PTHR30600:SF10">
    <property type="entry name" value="BLL6722 PROTEIN"/>
    <property type="match status" value="1"/>
</dbReference>
<comment type="subcellular location">
    <subcellularLocation>
        <location evidence="1">Cell envelope</location>
    </subcellularLocation>
</comment>
<protein>
    <submittedName>
        <fullName evidence="5">Cytochrome c peroxidase</fullName>
        <ecNumber evidence="5">1.11.1.5</ecNumber>
    </submittedName>
</protein>
<dbReference type="Pfam" id="PF03150">
    <property type="entry name" value="CCP_MauG"/>
    <property type="match status" value="1"/>
</dbReference>
<dbReference type="InterPro" id="IPR051395">
    <property type="entry name" value="Cytochrome_c_Peroxidase/MauG"/>
</dbReference>
<evidence type="ECO:0000313" key="6">
    <source>
        <dbReference type="Proteomes" id="UP000745859"/>
    </source>
</evidence>
<dbReference type="SUPFAM" id="SSF46626">
    <property type="entry name" value="Cytochrome c"/>
    <property type="match status" value="2"/>
</dbReference>
<feature type="domain" description="Di-haem cytochrome c peroxidase" evidence="4">
    <location>
        <begin position="28"/>
        <end position="210"/>
    </location>
</feature>